<feature type="region of interest" description="Disordered" evidence="1">
    <location>
        <begin position="1"/>
        <end position="110"/>
    </location>
</feature>
<dbReference type="EMBL" id="LT795055">
    <property type="protein sequence ID" value="SJX61233.1"/>
    <property type="molecule type" value="Genomic_DNA"/>
</dbReference>
<accession>A0A2N8UAA7</accession>
<gene>
    <name evidence="2" type="ORF">SRS1_12455</name>
</gene>
<feature type="compositionally biased region" description="Polar residues" evidence="1">
    <location>
        <begin position="14"/>
        <end position="23"/>
    </location>
</feature>
<evidence type="ECO:0000256" key="1">
    <source>
        <dbReference type="SAM" id="MobiDB-lite"/>
    </source>
</evidence>
<feature type="compositionally biased region" description="Low complexity" evidence="1">
    <location>
        <begin position="539"/>
        <end position="559"/>
    </location>
</feature>
<reference evidence="2 3" key="1">
    <citation type="submission" date="2017-02" db="EMBL/GenBank/DDBJ databases">
        <authorList>
            <person name="Peterson S.W."/>
        </authorList>
    </citation>
    <scope>NUCLEOTIDE SEQUENCE [LARGE SCALE GENOMIC DNA]</scope>
    <source>
        <strain evidence="2 3">SRS1_H2-8</strain>
    </source>
</reference>
<feature type="region of interest" description="Disordered" evidence="1">
    <location>
        <begin position="623"/>
        <end position="652"/>
    </location>
</feature>
<evidence type="ECO:0000313" key="2">
    <source>
        <dbReference type="EMBL" id="SJX61233.1"/>
    </source>
</evidence>
<organism evidence="2 3">
    <name type="scientific">Sporisorium reilianum f. sp. reilianum</name>
    <dbReference type="NCBI Taxonomy" id="72559"/>
    <lineage>
        <taxon>Eukaryota</taxon>
        <taxon>Fungi</taxon>
        <taxon>Dikarya</taxon>
        <taxon>Basidiomycota</taxon>
        <taxon>Ustilaginomycotina</taxon>
        <taxon>Ustilaginomycetes</taxon>
        <taxon>Ustilaginales</taxon>
        <taxon>Ustilaginaceae</taxon>
        <taxon>Sporisorium</taxon>
    </lineage>
</organism>
<sequence>MPSLVVLIPGTGGDTPTQRSSAAPSPVRQRKPLSLPTSSSSSVVVSIPALPSSSRRTLQPSSSSSSLSSSSLLRNHSGSSSSASSSTSEPSSSRHRKGRHDRPIDISNPFGDDVYNSAKRIAPFGQAVYSCRWRLRDKKGVLDPNGHQYCDAQLMTPDLLARHVLTQHIDQRSAALDPPLKIACKWNSCFNRHYDPAGLAAHLVHDHFTNQMGLRYACVSTRCPVKTTLTSFEALDRHHAQYHSGYLSSQLRKVWQPRRPHKDPRKAAKLLAALRKLDAMHSRASIPVSVDANPKLAPVDPRVRRLRHTELKRRFMDPLNVELGEAQQGQPWIRLQKRIDKRTQHEASRQAADDAILRATDYDQNDLGRVAPVCVETPGDPTLRAIEDGLQSAQLYHTGRAPSSKLMARKPPDLTLPPEGDAQVVLSEGEGWKDSIGAASLHSIEREMRFDAALSKQQRWADRVLRGSVAPKLAAAHDPAADEDSDDERADWVSPLPLVPYHPAARSRFALVEDSDATPRAMLHHPPQPNPHAPSSGHTSPTSSRLTSPSATSRTSSLTPISDPAPDRLKRHRDHDDTSLHEPPASRLKLEKAYIDLTRSSDDGRDDVRFEALRRVFGEIAPNARAMSSPGGHRLRGVSGKSEARARPASVS</sequence>
<dbReference type="Proteomes" id="UP000239563">
    <property type="component" value="Chromosome II"/>
</dbReference>
<proteinExistence type="predicted"/>
<feature type="compositionally biased region" description="Low complexity" evidence="1">
    <location>
        <begin position="32"/>
        <end position="91"/>
    </location>
</feature>
<feature type="region of interest" description="Disordered" evidence="1">
    <location>
        <begin position="519"/>
        <end position="587"/>
    </location>
</feature>
<name>A0A2N8UAA7_9BASI</name>
<dbReference type="AlphaFoldDB" id="A0A2N8UAA7"/>
<protein>
    <submittedName>
        <fullName evidence="2">Uncharacterized protein</fullName>
    </submittedName>
</protein>
<evidence type="ECO:0000313" key="3">
    <source>
        <dbReference type="Proteomes" id="UP000239563"/>
    </source>
</evidence>